<proteinExistence type="inferred from homology"/>
<gene>
    <name evidence="10" type="ORF">ESB13_23520</name>
</gene>
<keyword evidence="4 8" id="KW-0554">One-carbon metabolism</keyword>
<dbReference type="PANTHER" id="PTHR48069">
    <property type="entry name" value="DIHYDROFOLATE REDUCTASE"/>
    <property type="match status" value="1"/>
</dbReference>
<dbReference type="UniPathway" id="UPA00077">
    <property type="reaction ID" value="UER00158"/>
</dbReference>
<dbReference type="Gene3D" id="3.40.430.10">
    <property type="entry name" value="Dihydrofolate Reductase, subunit A"/>
    <property type="match status" value="1"/>
</dbReference>
<evidence type="ECO:0000256" key="5">
    <source>
        <dbReference type="ARBA" id="ARBA00022857"/>
    </source>
</evidence>
<evidence type="ECO:0000259" key="9">
    <source>
        <dbReference type="PROSITE" id="PS51330"/>
    </source>
</evidence>
<evidence type="ECO:0000313" key="11">
    <source>
        <dbReference type="Proteomes" id="UP000290545"/>
    </source>
</evidence>
<dbReference type="InterPro" id="IPR024072">
    <property type="entry name" value="DHFR-like_dom_sf"/>
</dbReference>
<dbReference type="PANTHER" id="PTHR48069:SF3">
    <property type="entry name" value="DIHYDROFOLATE REDUCTASE"/>
    <property type="match status" value="1"/>
</dbReference>
<evidence type="ECO:0000256" key="2">
    <source>
        <dbReference type="ARBA" id="ARBA00009539"/>
    </source>
</evidence>
<sequence length="165" mass="19206">MQITLIVAAATNNAIGKNNELLWRLPDDLRYFKNMTWGMPVVMGRKTFESLSGEPLPGRVNIVVTRQKNWQKEKVITTTSLSDAIFFSQQHDYKEVLIAGGGEIYREALPMANKVYLTRVHAVFNDADTYFPELDPQKWERTSFQDFTANEKHAWPYTFEVWERK</sequence>
<dbReference type="InterPro" id="IPR012259">
    <property type="entry name" value="DHFR"/>
</dbReference>
<dbReference type="InterPro" id="IPR001796">
    <property type="entry name" value="DHFR_dom"/>
</dbReference>
<dbReference type="Pfam" id="PF00186">
    <property type="entry name" value="DHFR_1"/>
    <property type="match status" value="1"/>
</dbReference>
<keyword evidence="6 8" id="KW-0560">Oxidoreductase</keyword>
<dbReference type="EMBL" id="SDHZ01000006">
    <property type="protein sequence ID" value="RXK80607.1"/>
    <property type="molecule type" value="Genomic_DNA"/>
</dbReference>
<evidence type="ECO:0000256" key="1">
    <source>
        <dbReference type="ARBA" id="ARBA00004903"/>
    </source>
</evidence>
<dbReference type="CDD" id="cd00209">
    <property type="entry name" value="DHFR"/>
    <property type="match status" value="1"/>
</dbReference>
<evidence type="ECO:0000256" key="8">
    <source>
        <dbReference type="PIRNR" id="PIRNR000194"/>
    </source>
</evidence>
<comment type="catalytic activity">
    <reaction evidence="8">
        <text>(6S)-5,6,7,8-tetrahydrofolate + NADP(+) = 7,8-dihydrofolate + NADPH + H(+)</text>
        <dbReference type="Rhea" id="RHEA:15009"/>
        <dbReference type="ChEBI" id="CHEBI:15378"/>
        <dbReference type="ChEBI" id="CHEBI:57451"/>
        <dbReference type="ChEBI" id="CHEBI:57453"/>
        <dbReference type="ChEBI" id="CHEBI:57783"/>
        <dbReference type="ChEBI" id="CHEBI:58349"/>
        <dbReference type="EC" id="1.5.1.3"/>
    </reaction>
</comment>
<reference evidence="10 11" key="1">
    <citation type="submission" date="2019-01" db="EMBL/GenBank/DDBJ databases">
        <title>Filimonas sp. strain TTM-71.</title>
        <authorList>
            <person name="Chen W.-M."/>
        </authorList>
    </citation>
    <scope>NUCLEOTIDE SEQUENCE [LARGE SCALE GENOMIC DNA]</scope>
    <source>
        <strain evidence="10 11">TTM-71</strain>
    </source>
</reference>
<evidence type="ECO:0000256" key="7">
    <source>
        <dbReference type="ARBA" id="ARBA00025067"/>
    </source>
</evidence>
<dbReference type="PIRSF" id="PIRSF000194">
    <property type="entry name" value="DHFR"/>
    <property type="match status" value="1"/>
</dbReference>
<dbReference type="GO" id="GO:0005829">
    <property type="term" value="C:cytosol"/>
    <property type="evidence" value="ECO:0007669"/>
    <property type="project" value="TreeGrafter"/>
</dbReference>
<dbReference type="GO" id="GO:0006730">
    <property type="term" value="P:one-carbon metabolic process"/>
    <property type="evidence" value="ECO:0007669"/>
    <property type="project" value="UniProtKB-KW"/>
</dbReference>
<dbReference type="EC" id="1.5.1.3" evidence="3 8"/>
<evidence type="ECO:0000256" key="6">
    <source>
        <dbReference type="ARBA" id="ARBA00023002"/>
    </source>
</evidence>
<dbReference type="GO" id="GO:0046654">
    <property type="term" value="P:tetrahydrofolate biosynthetic process"/>
    <property type="evidence" value="ECO:0007669"/>
    <property type="project" value="UniProtKB-UniPathway"/>
</dbReference>
<organism evidence="10 11">
    <name type="scientific">Filimonas effusa</name>
    <dbReference type="NCBI Taxonomy" id="2508721"/>
    <lineage>
        <taxon>Bacteria</taxon>
        <taxon>Pseudomonadati</taxon>
        <taxon>Bacteroidota</taxon>
        <taxon>Chitinophagia</taxon>
        <taxon>Chitinophagales</taxon>
        <taxon>Chitinophagaceae</taxon>
        <taxon>Filimonas</taxon>
    </lineage>
</organism>
<dbReference type="FunFam" id="3.40.430.10:FF:000001">
    <property type="entry name" value="Dihydrofolate reductase"/>
    <property type="match status" value="1"/>
</dbReference>
<keyword evidence="5 8" id="KW-0521">NADP</keyword>
<comment type="similarity">
    <text evidence="2 8">Belongs to the dihydrofolate reductase family.</text>
</comment>
<accession>A0A4Q1CZ26</accession>
<comment type="function">
    <text evidence="7 8">Key enzyme in folate metabolism. Catalyzes an essential reaction for de novo glycine and purine synthesis, and for DNA precursor synthesis.</text>
</comment>
<dbReference type="GO" id="GO:0070401">
    <property type="term" value="F:NADP+ binding"/>
    <property type="evidence" value="ECO:0007669"/>
    <property type="project" value="UniProtKB-ARBA"/>
</dbReference>
<feature type="domain" description="DHFR" evidence="9">
    <location>
        <begin position="2"/>
        <end position="164"/>
    </location>
</feature>
<dbReference type="PROSITE" id="PS51330">
    <property type="entry name" value="DHFR_2"/>
    <property type="match status" value="1"/>
</dbReference>
<dbReference type="PRINTS" id="PR00070">
    <property type="entry name" value="DHFR"/>
</dbReference>
<dbReference type="SUPFAM" id="SSF53597">
    <property type="entry name" value="Dihydrofolate reductase-like"/>
    <property type="match status" value="1"/>
</dbReference>
<evidence type="ECO:0000256" key="3">
    <source>
        <dbReference type="ARBA" id="ARBA00012856"/>
    </source>
</evidence>
<protein>
    <recommendedName>
        <fullName evidence="3 8">Dihydrofolate reductase</fullName>
        <ecNumber evidence="3 8">1.5.1.3</ecNumber>
    </recommendedName>
</protein>
<dbReference type="GO" id="GO:0046655">
    <property type="term" value="P:folic acid metabolic process"/>
    <property type="evidence" value="ECO:0007669"/>
    <property type="project" value="TreeGrafter"/>
</dbReference>
<comment type="caution">
    <text evidence="10">The sequence shown here is derived from an EMBL/GenBank/DDBJ whole genome shotgun (WGS) entry which is preliminary data.</text>
</comment>
<dbReference type="Proteomes" id="UP000290545">
    <property type="component" value="Unassembled WGS sequence"/>
</dbReference>
<dbReference type="RefSeq" id="WP_129006533.1">
    <property type="nucleotide sequence ID" value="NZ_SDHZ01000006.1"/>
</dbReference>
<evidence type="ECO:0000313" key="10">
    <source>
        <dbReference type="EMBL" id="RXK80607.1"/>
    </source>
</evidence>
<dbReference type="OrthoDB" id="9804315at2"/>
<dbReference type="GO" id="GO:0004146">
    <property type="term" value="F:dihydrofolate reductase activity"/>
    <property type="evidence" value="ECO:0007669"/>
    <property type="project" value="UniProtKB-EC"/>
</dbReference>
<name>A0A4Q1CZ26_9BACT</name>
<dbReference type="GO" id="GO:0046452">
    <property type="term" value="P:dihydrofolate metabolic process"/>
    <property type="evidence" value="ECO:0007669"/>
    <property type="project" value="TreeGrafter"/>
</dbReference>
<keyword evidence="11" id="KW-1185">Reference proteome</keyword>
<comment type="pathway">
    <text evidence="1 8">Cofactor biosynthesis; tetrahydrofolate biosynthesis; 5,6,7,8-tetrahydrofolate from 7,8-dihydrofolate: step 1/1.</text>
</comment>
<dbReference type="AlphaFoldDB" id="A0A4Q1CZ26"/>
<evidence type="ECO:0000256" key="4">
    <source>
        <dbReference type="ARBA" id="ARBA00022563"/>
    </source>
</evidence>